<feature type="non-terminal residue" evidence="1">
    <location>
        <position position="319"/>
    </location>
</feature>
<proteinExistence type="predicted"/>
<gene>
    <name evidence="1" type="ORF">Pmar_PMAR022948</name>
</gene>
<accession>C5LHP5</accession>
<protein>
    <submittedName>
        <fullName evidence="1">Uncharacterized protein</fullName>
    </submittedName>
</protein>
<keyword evidence="2" id="KW-1185">Reference proteome</keyword>
<name>C5LHP5_PERM5</name>
<dbReference type="RefSeq" id="XP_002771833.1">
    <property type="nucleotide sequence ID" value="XM_002771787.1"/>
</dbReference>
<dbReference type="Proteomes" id="UP000007800">
    <property type="component" value="Unassembled WGS sequence"/>
</dbReference>
<sequence>MDPQKIVKEELSDDELVDFGIQLAQLASVAKSNSRKVYHLHFAKDFLMEALERQQGAVVAGGGGRGSVNESCEVEGIVDLDASIDASDSLRAHLAAVLVTLGEDPKVVREKLGPCEVEEEKELIKEEEGMPEVGVATDNGEVSVGANTSAAAVREYIAFDSPHKPTPITENKRSCISREAIKVLPPRSPVIKVSVSERCRKGPKERQRVESVEVLDSGDRSAFLEPTTHSLQRTMLSSSRSYIPLGGLSIEEEEDDDFGVGCYMKLDAAAAENKGGSSMMWSSPPSEVVDRGKDMPHGALILSVMPPEVHDDEGQHVRL</sequence>
<dbReference type="GeneID" id="9048335"/>
<evidence type="ECO:0000313" key="1">
    <source>
        <dbReference type="EMBL" id="EER03649.1"/>
    </source>
</evidence>
<organism evidence="2">
    <name type="scientific">Perkinsus marinus (strain ATCC 50983 / TXsc)</name>
    <dbReference type="NCBI Taxonomy" id="423536"/>
    <lineage>
        <taxon>Eukaryota</taxon>
        <taxon>Sar</taxon>
        <taxon>Alveolata</taxon>
        <taxon>Perkinsozoa</taxon>
        <taxon>Perkinsea</taxon>
        <taxon>Perkinsida</taxon>
        <taxon>Perkinsidae</taxon>
        <taxon>Perkinsus</taxon>
    </lineage>
</organism>
<dbReference type="EMBL" id="GG682149">
    <property type="protein sequence ID" value="EER03649.1"/>
    <property type="molecule type" value="Genomic_DNA"/>
</dbReference>
<dbReference type="AlphaFoldDB" id="C5LHP5"/>
<dbReference type="InParanoid" id="C5LHP5"/>
<reference evidence="1 2" key="1">
    <citation type="submission" date="2008-07" db="EMBL/GenBank/DDBJ databases">
        <authorList>
            <person name="El-Sayed N."/>
            <person name="Caler E."/>
            <person name="Inman J."/>
            <person name="Amedeo P."/>
            <person name="Hass B."/>
            <person name="Wortman J."/>
        </authorList>
    </citation>
    <scope>NUCLEOTIDE SEQUENCE [LARGE SCALE GENOMIC DNA]</scope>
    <source>
        <strain evidence="2">ATCC 50983 / TXsc</strain>
    </source>
</reference>
<evidence type="ECO:0000313" key="2">
    <source>
        <dbReference type="Proteomes" id="UP000007800"/>
    </source>
</evidence>